<name>F9DSK5_9BACL</name>
<dbReference type="AlphaFoldDB" id="F9DSK5"/>
<sequence length="40" mass="4766">MKKRLIKMDSFFVKYCSIFIKKFDHLSTCAVTLDVILRLL</sequence>
<organism evidence="1 2">
    <name type="scientific">Sporosarcina newyorkensis 2681</name>
    <dbReference type="NCBI Taxonomy" id="1027292"/>
    <lineage>
        <taxon>Bacteria</taxon>
        <taxon>Bacillati</taxon>
        <taxon>Bacillota</taxon>
        <taxon>Bacilli</taxon>
        <taxon>Bacillales</taxon>
        <taxon>Caryophanaceae</taxon>
        <taxon>Sporosarcina</taxon>
    </lineage>
</organism>
<comment type="caution">
    <text evidence="1">The sequence shown here is derived from an EMBL/GenBank/DDBJ whole genome shotgun (WGS) entry which is preliminary data.</text>
</comment>
<gene>
    <name evidence="1" type="ORF">HMPREF9372_1786</name>
</gene>
<proteinExistence type="predicted"/>
<accession>F9DSK5</accession>
<protein>
    <submittedName>
        <fullName evidence="1">Uncharacterized protein</fullName>
    </submittedName>
</protein>
<evidence type="ECO:0000313" key="1">
    <source>
        <dbReference type="EMBL" id="EGQ26217.1"/>
    </source>
</evidence>
<dbReference type="Proteomes" id="UP000005316">
    <property type="component" value="Unassembled WGS sequence"/>
</dbReference>
<dbReference type="EMBL" id="AFPZ01000052">
    <property type="protein sequence ID" value="EGQ26217.1"/>
    <property type="molecule type" value="Genomic_DNA"/>
</dbReference>
<dbReference type="HOGENOM" id="CLU_3296744_0_0_9"/>
<reference evidence="1 2" key="1">
    <citation type="submission" date="2011-04" db="EMBL/GenBank/DDBJ databases">
        <authorList>
            <person name="Muzny D."/>
            <person name="Qin X."/>
            <person name="Deng J."/>
            <person name="Jiang H."/>
            <person name="Liu Y."/>
            <person name="Qu J."/>
            <person name="Song X.-Z."/>
            <person name="Zhang L."/>
            <person name="Thornton R."/>
            <person name="Coyle M."/>
            <person name="Francisco L."/>
            <person name="Jackson L."/>
            <person name="Javaid M."/>
            <person name="Korchina V."/>
            <person name="Kovar C."/>
            <person name="Mata R."/>
            <person name="Mathew T."/>
            <person name="Ngo R."/>
            <person name="Nguyen L."/>
            <person name="Nguyen N."/>
            <person name="Okwuonu G."/>
            <person name="Ongeri F."/>
            <person name="Pham C."/>
            <person name="Simmons D."/>
            <person name="Wilczek-Boney K."/>
            <person name="Hale W."/>
            <person name="Jakkamsetti A."/>
            <person name="Pham P."/>
            <person name="Ruth R."/>
            <person name="San Lucas F."/>
            <person name="Warren J."/>
            <person name="Zhang J."/>
            <person name="Zhao Z."/>
            <person name="Zhou C."/>
            <person name="Zhu D."/>
            <person name="Lee S."/>
            <person name="Bess C."/>
            <person name="Blankenburg K."/>
            <person name="Forbes L."/>
            <person name="Fu Q."/>
            <person name="Gubbala S."/>
            <person name="Hirani K."/>
            <person name="Jayaseelan J.C."/>
            <person name="Lara F."/>
            <person name="Munidasa M."/>
            <person name="Palculict T."/>
            <person name="Patil S."/>
            <person name="Pu L.-L."/>
            <person name="Saada N."/>
            <person name="Tang L."/>
            <person name="Weissenberger G."/>
            <person name="Zhu Y."/>
            <person name="Hemphill L."/>
            <person name="Shang Y."/>
            <person name="Youmans B."/>
            <person name="Ayvaz T."/>
            <person name="Ross M."/>
            <person name="Santibanez J."/>
            <person name="Aqrawi P."/>
            <person name="Gross S."/>
            <person name="Joshi V."/>
            <person name="Fowler G."/>
            <person name="Nazareth L."/>
            <person name="Reid J."/>
            <person name="Worley K."/>
            <person name="Petrosino J."/>
            <person name="Highlander S."/>
            <person name="Gibbs R."/>
        </authorList>
    </citation>
    <scope>NUCLEOTIDE SEQUENCE [LARGE SCALE GENOMIC DNA]</scope>
    <source>
        <strain evidence="1 2">2681</strain>
    </source>
</reference>
<evidence type="ECO:0000313" key="2">
    <source>
        <dbReference type="Proteomes" id="UP000005316"/>
    </source>
</evidence>